<dbReference type="OrthoDB" id="127725at2759"/>
<dbReference type="AlphaFoldDB" id="A0A8T1TKZ2"/>
<evidence type="ECO:0000259" key="2">
    <source>
        <dbReference type="SMART" id="SM00915"/>
    </source>
</evidence>
<name>A0A8T1TKZ2_9STRA</name>
<evidence type="ECO:0000256" key="1">
    <source>
        <dbReference type="SAM" id="SignalP"/>
    </source>
</evidence>
<keyword evidence="1" id="KW-0732">Signal</keyword>
<accession>A0A8T1TKZ2</accession>
<dbReference type="EMBL" id="JAENGZ010003126">
    <property type="protein sequence ID" value="KAG6942126.1"/>
    <property type="molecule type" value="Genomic_DNA"/>
</dbReference>
<feature type="signal peptide" evidence="1">
    <location>
        <begin position="1"/>
        <end position="27"/>
    </location>
</feature>
<evidence type="ECO:0000313" key="4">
    <source>
        <dbReference type="Proteomes" id="UP000688947"/>
    </source>
</evidence>
<dbReference type="VEuPathDB" id="FungiDB:PC110_g16537"/>
<feature type="non-terminal residue" evidence="3">
    <location>
        <position position="156"/>
    </location>
</feature>
<sequence>MIPRAWVVTILQAFVCLFLVVLPGAFAADESVQLSDSFGGPHGTEFSDQASVAAGQTIGSITIRAGGTANTLALAKEEYITSMEAHWGEKKGRTRIFYLSFGTSAGNTVSGGSQTESKNTVTAPKGFQLGGFFGLDGDEIDKLGAIWTRISAEAPA</sequence>
<protein>
    <recommendedName>
        <fullName evidence="2">Jacalin-type lectin domain-containing protein</fullName>
    </recommendedName>
</protein>
<feature type="domain" description="Jacalin-type lectin" evidence="2">
    <location>
        <begin position="43"/>
        <end position="149"/>
    </location>
</feature>
<dbReference type="SMART" id="SM00915">
    <property type="entry name" value="Jacalin"/>
    <property type="match status" value="1"/>
</dbReference>
<reference evidence="3" key="1">
    <citation type="submission" date="2021-01" db="EMBL/GenBank/DDBJ databases">
        <title>Phytophthora aleatoria, a newly-described species from Pinus radiata is distinct from Phytophthora cactorum isolates based on comparative genomics.</title>
        <authorList>
            <person name="Mcdougal R."/>
            <person name="Panda P."/>
            <person name="Williams N."/>
            <person name="Studholme D.J."/>
        </authorList>
    </citation>
    <scope>NUCLEOTIDE SEQUENCE</scope>
    <source>
        <strain evidence="3">NZFS 3830</strain>
    </source>
</reference>
<evidence type="ECO:0000313" key="3">
    <source>
        <dbReference type="EMBL" id="KAG6942126.1"/>
    </source>
</evidence>
<proteinExistence type="predicted"/>
<organism evidence="3 4">
    <name type="scientific">Phytophthora cactorum</name>
    <dbReference type="NCBI Taxonomy" id="29920"/>
    <lineage>
        <taxon>Eukaryota</taxon>
        <taxon>Sar</taxon>
        <taxon>Stramenopiles</taxon>
        <taxon>Oomycota</taxon>
        <taxon>Peronosporomycetes</taxon>
        <taxon>Peronosporales</taxon>
        <taxon>Peronosporaceae</taxon>
        <taxon>Phytophthora</taxon>
    </lineage>
</organism>
<comment type="caution">
    <text evidence="3">The sequence shown here is derived from an EMBL/GenBank/DDBJ whole genome shotgun (WGS) entry which is preliminary data.</text>
</comment>
<gene>
    <name evidence="3" type="ORF">JG687_00019242</name>
</gene>
<dbReference type="InterPro" id="IPR001229">
    <property type="entry name" value="Jacalin-like_lectin_dom"/>
</dbReference>
<feature type="chain" id="PRO_5035892915" description="Jacalin-type lectin domain-containing protein" evidence="1">
    <location>
        <begin position="28"/>
        <end position="156"/>
    </location>
</feature>
<dbReference type="Proteomes" id="UP000688947">
    <property type="component" value="Unassembled WGS sequence"/>
</dbReference>
<dbReference type="Pfam" id="PF01419">
    <property type="entry name" value="Jacalin"/>
    <property type="match status" value="1"/>
</dbReference>